<comment type="caution">
    <text evidence="2">The sequence shown here is derived from an EMBL/GenBank/DDBJ whole genome shotgun (WGS) entry which is preliminary data.</text>
</comment>
<proteinExistence type="predicted"/>
<reference evidence="2 3" key="1">
    <citation type="submission" date="2024-05" db="EMBL/GenBank/DDBJ databases">
        <title>Culex pipiens pipiens assembly and annotation.</title>
        <authorList>
            <person name="Alout H."/>
            <person name="Durand T."/>
        </authorList>
    </citation>
    <scope>NUCLEOTIDE SEQUENCE [LARGE SCALE GENOMIC DNA]</scope>
    <source>
        <strain evidence="2">HA-2024</strain>
        <tissue evidence="2">Whole body</tissue>
    </source>
</reference>
<dbReference type="InterPro" id="IPR001810">
    <property type="entry name" value="F-box_dom"/>
</dbReference>
<dbReference type="Gene3D" id="1.20.1280.50">
    <property type="match status" value="1"/>
</dbReference>
<dbReference type="EMBL" id="JBEHCU010010034">
    <property type="protein sequence ID" value="KAL1378867.1"/>
    <property type="molecule type" value="Genomic_DNA"/>
</dbReference>
<evidence type="ECO:0000259" key="1">
    <source>
        <dbReference type="PROSITE" id="PS50181"/>
    </source>
</evidence>
<dbReference type="Pfam" id="PF12937">
    <property type="entry name" value="F-box-like"/>
    <property type="match status" value="1"/>
</dbReference>
<dbReference type="InterPro" id="IPR032675">
    <property type="entry name" value="LRR_dom_sf"/>
</dbReference>
<dbReference type="Gene3D" id="3.80.10.10">
    <property type="entry name" value="Ribonuclease Inhibitor"/>
    <property type="match status" value="1"/>
</dbReference>
<dbReference type="SUPFAM" id="SSF81383">
    <property type="entry name" value="F-box domain"/>
    <property type="match status" value="1"/>
</dbReference>
<organism evidence="2 3">
    <name type="scientific">Culex pipiens pipiens</name>
    <name type="common">Northern house mosquito</name>
    <dbReference type="NCBI Taxonomy" id="38569"/>
    <lineage>
        <taxon>Eukaryota</taxon>
        <taxon>Metazoa</taxon>
        <taxon>Ecdysozoa</taxon>
        <taxon>Arthropoda</taxon>
        <taxon>Hexapoda</taxon>
        <taxon>Insecta</taxon>
        <taxon>Pterygota</taxon>
        <taxon>Neoptera</taxon>
        <taxon>Endopterygota</taxon>
        <taxon>Diptera</taxon>
        <taxon>Nematocera</taxon>
        <taxon>Culicoidea</taxon>
        <taxon>Culicidae</taxon>
        <taxon>Culicinae</taxon>
        <taxon>Culicini</taxon>
        <taxon>Culex</taxon>
        <taxon>Culex</taxon>
    </lineage>
</organism>
<protein>
    <recommendedName>
        <fullName evidence="1">F-box domain-containing protein</fullName>
    </recommendedName>
</protein>
<feature type="domain" description="F-box" evidence="1">
    <location>
        <begin position="10"/>
        <end position="60"/>
    </location>
</feature>
<name>A0ABD1CR06_CULPP</name>
<dbReference type="SUPFAM" id="SSF52047">
    <property type="entry name" value="RNI-like"/>
    <property type="match status" value="1"/>
</dbReference>
<dbReference type="CDD" id="cd09917">
    <property type="entry name" value="F-box_SF"/>
    <property type="match status" value="1"/>
</dbReference>
<keyword evidence="3" id="KW-1185">Reference proteome</keyword>
<dbReference type="PROSITE" id="PS50181">
    <property type="entry name" value="FBOX"/>
    <property type="match status" value="1"/>
</dbReference>
<dbReference type="SMART" id="SM00256">
    <property type="entry name" value="FBOX"/>
    <property type="match status" value="1"/>
</dbReference>
<dbReference type="InterPro" id="IPR036047">
    <property type="entry name" value="F-box-like_dom_sf"/>
</dbReference>
<gene>
    <name evidence="2" type="ORF">pipiens_001464</name>
</gene>
<dbReference type="Proteomes" id="UP001562425">
    <property type="component" value="Unassembled WGS sequence"/>
</dbReference>
<accession>A0ABD1CR06</accession>
<dbReference type="AlphaFoldDB" id="A0ABD1CR06"/>
<evidence type="ECO:0000313" key="3">
    <source>
        <dbReference type="Proteomes" id="UP001562425"/>
    </source>
</evidence>
<sequence length="465" mass="52227">MQVATETVSAASFNGFPDQVLESIFRHLKFPDFLPLSTVSHRWNRLVFRACSDQLVFRPAQSDGLCGDRTYRHVDLSRCGLPVPTKRHDDVKCQLELLASEATSLAMTWTAPWFAETLLRVLRNFSKIVELRWLVGGDVRSVWATGEVFQEELERLPSLPRIRELSLVVNDTRMIDLLEKLSPDVVSLEVTVELGPMLTGLTFADFDLSKLRTCKLLVTGATLEQDDHQAGNDIHLLCKRLQNLRKLTVGINNCYCQSAVSSSHVRIQELELINCQECDLGHLRDLPCLQIFRTDAPAVFTDTEMMDLFNPIHTVSTMDIDRALHVDIDRLALMFPCLRVLRARSYADGWTSNNLHNLCSILDDLEELALPAGPDEATLQQVLAQIGRNLCKLRDLTLVGCVLTAPDFRPFRQILSKPSLRKLTIESETVRASGIPPAAYILPAWNAAQTELVINGTRVQVQTDS</sequence>
<evidence type="ECO:0000313" key="2">
    <source>
        <dbReference type="EMBL" id="KAL1378867.1"/>
    </source>
</evidence>